<dbReference type="PANTHER" id="PTHR11895:SF7">
    <property type="entry name" value="GLUTAMYL-TRNA(GLN) AMIDOTRANSFERASE SUBUNIT A, MITOCHONDRIAL"/>
    <property type="match status" value="1"/>
</dbReference>
<evidence type="ECO:0000313" key="3">
    <source>
        <dbReference type="EMBL" id="SER89717.1"/>
    </source>
</evidence>
<dbReference type="InterPro" id="IPR023631">
    <property type="entry name" value="Amidase_dom"/>
</dbReference>
<gene>
    <name evidence="3" type="ORF">SAMN05444126_10860</name>
</gene>
<dbReference type="GO" id="GO:0003824">
    <property type="term" value="F:catalytic activity"/>
    <property type="evidence" value="ECO:0007669"/>
    <property type="project" value="InterPro"/>
</dbReference>
<dbReference type="InterPro" id="IPR000120">
    <property type="entry name" value="Amidase"/>
</dbReference>
<dbReference type="PROSITE" id="PS00571">
    <property type="entry name" value="AMIDASES"/>
    <property type="match status" value="1"/>
</dbReference>
<dbReference type="Pfam" id="PF01425">
    <property type="entry name" value="Amidase"/>
    <property type="match status" value="1"/>
</dbReference>
<evidence type="ECO:0000256" key="1">
    <source>
        <dbReference type="ARBA" id="ARBA00009199"/>
    </source>
</evidence>
<reference evidence="4" key="1">
    <citation type="submission" date="2016-10" db="EMBL/GenBank/DDBJ databases">
        <authorList>
            <person name="de Groot N.N."/>
        </authorList>
    </citation>
    <scope>NUCLEOTIDE SEQUENCE [LARGE SCALE GENOMIC DNA]</scope>
    <source>
        <strain evidence="4">10nlg</strain>
    </source>
</reference>
<dbReference type="AlphaFoldDB" id="A0A1H9SY07"/>
<dbReference type="STRING" id="1464123.SAMN05444126_10860"/>
<dbReference type="InterPro" id="IPR020556">
    <property type="entry name" value="Amidase_CS"/>
</dbReference>
<comment type="caution">
    <text evidence="3">The sequence shown here is derived from an EMBL/GenBank/DDBJ whole genome shotgun (WGS) entry which is preliminary data.</text>
</comment>
<dbReference type="InterPro" id="IPR036928">
    <property type="entry name" value="AS_sf"/>
</dbReference>
<accession>A0A1H9SY07</accession>
<sequence length="500" mass="53860">MEGLPYEKFDATALAELVRNNEVTQKELLFASITRIEGVNPALNAVVERCYHKALNDSADNISDQVLAGVPMLLKSVTQEIAGEKMTEGSRALKHYRAKEDALFTKQLKQAGTAMLGFTNAPEFALMGVTEPALYGAAKNPWDLTVTPGGSSGGAAAAVASGMVPIAGANDGGGSIRIPAAYCGLFGLKPTRGRTPTGPVRGRVWQGAASEHVVTKSVRDSALCLDVLNVAEKTRAFHAPANDQSYTEVLKKSLEKPLNIAFSTASPIGAFVDEPCRDAVRQTVKWLEENGHHVEEKAAPVDGKRIAASYMSLYFGEVAAKLTALETSLGRKMTTADVEPVTMLLGTLGRAISAEKFVTDLAAWDEAAMQMEAFHETYDLYLTPTAAMMPAKIGELSRSNREERLIQLVTKFGAGKALLKTDIIDELIEESLKRTPFTQLANLTGQPAMSVPVYQTAEQMPVGVQFIAARGKEDLLFQLAGALEASDQWVDVHNNPFMQL</sequence>
<proteinExistence type="inferred from homology"/>
<dbReference type="Gene3D" id="3.90.1300.10">
    <property type="entry name" value="Amidase signature (AS) domain"/>
    <property type="match status" value="1"/>
</dbReference>
<comment type="similarity">
    <text evidence="1">Belongs to the amidase family.</text>
</comment>
<dbReference type="SUPFAM" id="SSF75304">
    <property type="entry name" value="Amidase signature (AS) enzymes"/>
    <property type="match status" value="1"/>
</dbReference>
<dbReference type="Proteomes" id="UP000199318">
    <property type="component" value="Unassembled WGS sequence"/>
</dbReference>
<organism evidence="3 4">
    <name type="scientific">Salisediminibacterium halotolerans</name>
    <dbReference type="NCBI Taxonomy" id="517425"/>
    <lineage>
        <taxon>Bacteria</taxon>
        <taxon>Bacillati</taxon>
        <taxon>Bacillota</taxon>
        <taxon>Bacilli</taxon>
        <taxon>Bacillales</taxon>
        <taxon>Bacillaceae</taxon>
        <taxon>Salisediminibacterium</taxon>
    </lineage>
</organism>
<protein>
    <submittedName>
        <fullName evidence="3">Amidase</fullName>
    </submittedName>
</protein>
<name>A0A1H9SY07_9BACI</name>
<keyword evidence="4" id="KW-1185">Reference proteome</keyword>
<evidence type="ECO:0000313" key="4">
    <source>
        <dbReference type="Proteomes" id="UP000199318"/>
    </source>
</evidence>
<dbReference type="OrthoDB" id="9811471at2"/>
<dbReference type="PANTHER" id="PTHR11895">
    <property type="entry name" value="TRANSAMIDASE"/>
    <property type="match status" value="1"/>
</dbReference>
<dbReference type="RefSeq" id="WP_093072573.1">
    <property type="nucleotide sequence ID" value="NZ_FOGV01000008.1"/>
</dbReference>
<feature type="domain" description="Amidase" evidence="2">
    <location>
        <begin position="27"/>
        <end position="476"/>
    </location>
</feature>
<dbReference type="EMBL" id="FOGV01000008">
    <property type="protein sequence ID" value="SER89717.1"/>
    <property type="molecule type" value="Genomic_DNA"/>
</dbReference>
<evidence type="ECO:0000259" key="2">
    <source>
        <dbReference type="Pfam" id="PF01425"/>
    </source>
</evidence>